<reference evidence="3 4" key="1">
    <citation type="submission" date="2017-12" db="EMBL/GenBank/DDBJ databases">
        <title>Comparative genomics of Botrytis spp.</title>
        <authorList>
            <person name="Valero-Jimenez C.A."/>
            <person name="Tapia P."/>
            <person name="Veloso J."/>
            <person name="Silva-Moreno E."/>
            <person name="Staats M."/>
            <person name="Valdes J.H."/>
            <person name="Van Kan J.A.L."/>
        </authorList>
    </citation>
    <scope>NUCLEOTIDE SEQUENCE [LARGE SCALE GENOMIC DNA]</scope>
    <source>
        <strain evidence="3 4">Bh0001</strain>
    </source>
</reference>
<dbReference type="Proteomes" id="UP000297814">
    <property type="component" value="Unassembled WGS sequence"/>
</dbReference>
<dbReference type="EMBL" id="PQXK01000149">
    <property type="protein sequence ID" value="TGO35708.1"/>
    <property type="molecule type" value="Genomic_DNA"/>
</dbReference>
<gene>
    <name evidence="3" type="ORF">BHYA_0149g00210</name>
</gene>
<proteinExistence type="predicted"/>
<sequence>MRSGPTLSVLLLVSTMSLAVPLDTFGYVENPTVEDELLKPGYKVQAAGLSSVVRRSSAIEDELLKTTSQLGGRGSAVEDELLKTKSQLQERDSAKEDELLKTSMQKLQDN</sequence>
<evidence type="ECO:0000256" key="2">
    <source>
        <dbReference type="SAM" id="SignalP"/>
    </source>
</evidence>
<accession>A0A4Z1GHR2</accession>
<comment type="caution">
    <text evidence="3">The sequence shown here is derived from an EMBL/GenBank/DDBJ whole genome shotgun (WGS) entry which is preliminary data.</text>
</comment>
<organism evidence="3 4">
    <name type="scientific">Botrytis hyacinthi</name>
    <dbReference type="NCBI Taxonomy" id="278943"/>
    <lineage>
        <taxon>Eukaryota</taxon>
        <taxon>Fungi</taxon>
        <taxon>Dikarya</taxon>
        <taxon>Ascomycota</taxon>
        <taxon>Pezizomycotina</taxon>
        <taxon>Leotiomycetes</taxon>
        <taxon>Helotiales</taxon>
        <taxon>Sclerotiniaceae</taxon>
        <taxon>Botrytis</taxon>
    </lineage>
</organism>
<keyword evidence="4" id="KW-1185">Reference proteome</keyword>
<feature type="region of interest" description="Disordered" evidence="1">
    <location>
        <begin position="85"/>
        <end position="110"/>
    </location>
</feature>
<feature type="signal peptide" evidence="2">
    <location>
        <begin position="1"/>
        <end position="19"/>
    </location>
</feature>
<protein>
    <submittedName>
        <fullName evidence="3">Uncharacterized protein</fullName>
    </submittedName>
</protein>
<evidence type="ECO:0000313" key="3">
    <source>
        <dbReference type="EMBL" id="TGO35708.1"/>
    </source>
</evidence>
<evidence type="ECO:0000313" key="4">
    <source>
        <dbReference type="Proteomes" id="UP000297814"/>
    </source>
</evidence>
<feature type="chain" id="PRO_5021219254" evidence="2">
    <location>
        <begin position="20"/>
        <end position="110"/>
    </location>
</feature>
<name>A0A4Z1GHR2_9HELO</name>
<feature type="compositionally biased region" description="Basic and acidic residues" evidence="1">
    <location>
        <begin position="85"/>
        <end position="100"/>
    </location>
</feature>
<keyword evidence="2" id="KW-0732">Signal</keyword>
<dbReference type="AlphaFoldDB" id="A0A4Z1GHR2"/>
<evidence type="ECO:0000256" key="1">
    <source>
        <dbReference type="SAM" id="MobiDB-lite"/>
    </source>
</evidence>